<dbReference type="GO" id="GO:0004843">
    <property type="term" value="F:cysteine-type deubiquitinase activity"/>
    <property type="evidence" value="ECO:0007669"/>
    <property type="project" value="UniProtKB-UniRule"/>
</dbReference>
<dbReference type="Gene3D" id="3.90.70.10">
    <property type="entry name" value="Cysteine proteinases"/>
    <property type="match status" value="2"/>
</dbReference>
<keyword evidence="3 7" id="KW-0645">Protease</keyword>
<comment type="catalytic activity">
    <reaction evidence="1 7">
        <text>Thiol-dependent hydrolysis of ester, thioester, amide, peptide and isopeptide bonds formed by the C-terminal Gly of ubiquitin (a 76-residue protein attached to proteins as an intracellular targeting signal).</text>
        <dbReference type="EC" id="3.4.19.12"/>
    </reaction>
</comment>
<feature type="compositionally biased region" description="Low complexity" evidence="8">
    <location>
        <begin position="811"/>
        <end position="820"/>
    </location>
</feature>
<feature type="domain" description="USP" evidence="9">
    <location>
        <begin position="329"/>
        <end position="983"/>
    </location>
</feature>
<dbReference type="SUPFAM" id="SSF54001">
    <property type="entry name" value="Cysteine proteinases"/>
    <property type="match status" value="1"/>
</dbReference>
<evidence type="ECO:0000256" key="7">
    <source>
        <dbReference type="RuleBase" id="RU366025"/>
    </source>
</evidence>
<feature type="region of interest" description="Disordered" evidence="8">
    <location>
        <begin position="804"/>
        <end position="825"/>
    </location>
</feature>
<keyword evidence="4 7" id="KW-0833">Ubl conjugation pathway</keyword>
<dbReference type="InterPro" id="IPR050185">
    <property type="entry name" value="Ub_carboxyl-term_hydrolase"/>
</dbReference>
<feature type="region of interest" description="Disordered" evidence="8">
    <location>
        <begin position="131"/>
        <end position="159"/>
    </location>
</feature>
<evidence type="ECO:0000256" key="8">
    <source>
        <dbReference type="SAM" id="MobiDB-lite"/>
    </source>
</evidence>
<proteinExistence type="inferred from homology"/>
<accession>A0A8H4BAS1</accession>
<dbReference type="InterPro" id="IPR001394">
    <property type="entry name" value="Peptidase_C19_UCH"/>
</dbReference>
<feature type="region of interest" description="Disordered" evidence="8">
    <location>
        <begin position="1"/>
        <end position="33"/>
    </location>
</feature>
<dbReference type="Proteomes" id="UP000469890">
    <property type="component" value="Unassembled WGS sequence"/>
</dbReference>
<dbReference type="Pfam" id="PF00443">
    <property type="entry name" value="UCH"/>
    <property type="match status" value="1"/>
</dbReference>
<comment type="caution">
    <text evidence="10">The sequence shown here is derived from an EMBL/GenBank/DDBJ whole genome shotgun (WGS) entry which is preliminary data.</text>
</comment>
<evidence type="ECO:0000313" key="11">
    <source>
        <dbReference type="Proteomes" id="UP000469890"/>
    </source>
</evidence>
<evidence type="ECO:0000256" key="3">
    <source>
        <dbReference type="ARBA" id="ARBA00022670"/>
    </source>
</evidence>
<dbReference type="InterPro" id="IPR018200">
    <property type="entry name" value="USP_CS"/>
</dbReference>
<evidence type="ECO:0000256" key="5">
    <source>
        <dbReference type="ARBA" id="ARBA00022801"/>
    </source>
</evidence>
<evidence type="ECO:0000256" key="4">
    <source>
        <dbReference type="ARBA" id="ARBA00022786"/>
    </source>
</evidence>
<gene>
    <name evidence="10" type="ORF">FB192DRAFT_1393232</name>
</gene>
<dbReference type="EC" id="3.4.19.12" evidence="7"/>
<feature type="region of interest" description="Disordered" evidence="8">
    <location>
        <begin position="686"/>
        <end position="710"/>
    </location>
</feature>
<dbReference type="AlphaFoldDB" id="A0A8H4BAS1"/>
<dbReference type="PROSITE" id="PS50235">
    <property type="entry name" value="USP_3"/>
    <property type="match status" value="1"/>
</dbReference>
<evidence type="ECO:0000256" key="2">
    <source>
        <dbReference type="ARBA" id="ARBA00009085"/>
    </source>
</evidence>
<dbReference type="GO" id="GO:0016579">
    <property type="term" value="P:protein deubiquitination"/>
    <property type="evidence" value="ECO:0007669"/>
    <property type="project" value="InterPro"/>
</dbReference>
<dbReference type="PROSITE" id="PS00972">
    <property type="entry name" value="USP_1"/>
    <property type="match status" value="1"/>
</dbReference>
<evidence type="ECO:0000313" key="10">
    <source>
        <dbReference type="EMBL" id="KAF1798779.1"/>
    </source>
</evidence>
<dbReference type="InterPro" id="IPR038765">
    <property type="entry name" value="Papain-like_cys_pep_sf"/>
</dbReference>
<organism evidence="10 11">
    <name type="scientific">Mucor circinelloides f. lusitanicus</name>
    <name type="common">Mucor racemosus var. lusitanicus</name>
    <dbReference type="NCBI Taxonomy" id="29924"/>
    <lineage>
        <taxon>Eukaryota</taxon>
        <taxon>Fungi</taxon>
        <taxon>Fungi incertae sedis</taxon>
        <taxon>Mucoromycota</taxon>
        <taxon>Mucoromycotina</taxon>
        <taxon>Mucoromycetes</taxon>
        <taxon>Mucorales</taxon>
        <taxon>Mucorineae</taxon>
        <taxon>Mucoraceae</taxon>
        <taxon>Mucor</taxon>
    </lineage>
</organism>
<evidence type="ECO:0000256" key="6">
    <source>
        <dbReference type="ARBA" id="ARBA00022807"/>
    </source>
</evidence>
<dbReference type="EMBL" id="JAAECE010000007">
    <property type="protein sequence ID" value="KAF1798779.1"/>
    <property type="molecule type" value="Genomic_DNA"/>
</dbReference>
<keyword evidence="5 7" id="KW-0378">Hydrolase</keyword>
<dbReference type="GO" id="GO:0006508">
    <property type="term" value="P:proteolysis"/>
    <property type="evidence" value="ECO:0007669"/>
    <property type="project" value="UniProtKB-KW"/>
</dbReference>
<feature type="compositionally biased region" description="Low complexity" evidence="8">
    <location>
        <begin position="688"/>
        <end position="709"/>
    </location>
</feature>
<dbReference type="PANTHER" id="PTHR21646:SF24">
    <property type="entry name" value="UBIQUITIN CARBOXYL-TERMINAL HYDROLASE"/>
    <property type="match status" value="1"/>
</dbReference>
<sequence>MNGDNDGSNKRFTVEEEEANPSQYKRLKNSPSPRKIPRLEVQLELLQRIKKKYSAPSITRIKVAKTWYAAWEAYCLQLSPLLPPPVHLADGDPDNYVLLPPRAVQYFRDWYGGTDQVMELNIEIPAHHRASSSTQTTFERKRRPFSQHAAPLRRSDNQKHPPQLQFKVYVIGRPVDTCNYTFTISTDATVSTFQSSLLKALNIRTSSGTAVPISDLWLLNHENTSFTNALNTKKFLTLTRAIMENSDRFARKIDSSSIAPDSTIASCLSPRLSSTTSNSSSSNTQNAYLLAVELAENKAPVQSSRTSPFTARARSETAAPLTRHTLGLHGLQNLGNTCYMNSALQCLSNTPQLTRYFLSEEYRQHINTSNALGLNGDLAEAYAKLLRDIWISSSYSSRRVVESISPGNFKSTFERFNPHFVGYSQQDSQELLGFLLDGLHEDLNRVHHKPYIEIPDFDDHIKNEEIADMFWSYHKSRNDSIIVDLFQGQYKSRLVCGECKKVSITFDPFMYMSLPLPVDKCEINVVYVPYLPLQRQLAIKIQLEREATIKELKQQVEKSIAASPSLSIQEGHSLLVVEIYFEKIHRTFRDSDRIRSIRPSDTIRVYELPCSSTELDNEDWVVFPVYCATTLDQQDALSGVASIPQFGLPIVLAIEAEKLKDASYLYSTIASHMERYCILKLFEEDKSPSWSPSVPDTPTTTTTDADTPPYVQPPIHTTAAVIPAGGRPMVPMPNLFKIHVFEYQNSLEPFTFPVDESLLDWYDNAQESLKQNRGVLIEWTQVKAQQFFGIRSSTNEINPEAWYDHDRDEQSASSNGISSSGYNTRYSSNNTDSRVLTLSDCLDEFTGDEHLDDQDSWFCPRCKKHQRALKKMDIWKLPEIMVVHLKRFSQFKHWGNKVNTMIDFPLKGLDMTDRVLGHQDESLIYDLYAVDNHYGGIGGGHYTAFAQNIDDGHWYEFNDSSVTAMSAKDAKTSAAYLLFYKRRS</sequence>
<evidence type="ECO:0000259" key="9">
    <source>
        <dbReference type="PROSITE" id="PS50235"/>
    </source>
</evidence>
<name>A0A8H4BAS1_MUCCL</name>
<dbReference type="PANTHER" id="PTHR21646">
    <property type="entry name" value="UBIQUITIN CARBOXYL-TERMINAL HYDROLASE"/>
    <property type="match status" value="1"/>
</dbReference>
<dbReference type="PROSITE" id="PS00973">
    <property type="entry name" value="USP_2"/>
    <property type="match status" value="1"/>
</dbReference>
<dbReference type="InterPro" id="IPR028889">
    <property type="entry name" value="USP"/>
</dbReference>
<keyword evidence="6 7" id="KW-0788">Thiol protease</keyword>
<reference evidence="10 11" key="1">
    <citation type="submission" date="2019-09" db="EMBL/GenBank/DDBJ databases">
        <authorList>
            <consortium name="DOE Joint Genome Institute"/>
            <person name="Mondo S.J."/>
            <person name="Navarro-Mendoza M.I."/>
            <person name="Perez-Arques C."/>
            <person name="Panchal S."/>
            <person name="Nicolas F.E."/>
            <person name="Ganguly P."/>
            <person name="Pangilinan J."/>
            <person name="Grigoriev I."/>
            <person name="Heitman J."/>
            <person name="Sanya K."/>
            <person name="Garre V."/>
        </authorList>
    </citation>
    <scope>NUCLEOTIDE SEQUENCE [LARGE SCALE GENOMIC DNA]</scope>
    <source>
        <strain evidence="10 11">MU402</strain>
    </source>
</reference>
<comment type="similarity">
    <text evidence="2 7">Belongs to the peptidase C19 family.</text>
</comment>
<evidence type="ECO:0000256" key="1">
    <source>
        <dbReference type="ARBA" id="ARBA00000707"/>
    </source>
</evidence>
<protein>
    <recommendedName>
        <fullName evidence="7">Ubiquitin carboxyl-terminal hydrolase</fullName>
        <ecNumber evidence="7">3.4.19.12</ecNumber>
    </recommendedName>
</protein>